<keyword evidence="6 10" id="KW-0547">Nucleotide-binding</keyword>
<comment type="catalytic activity">
    <reaction evidence="10">
        <text>tRNA(Glu) + L-glutamate + ATP = L-glutamyl-tRNA(Glu) + AMP + diphosphate</text>
        <dbReference type="Rhea" id="RHEA:23540"/>
        <dbReference type="Rhea" id="RHEA-COMP:9663"/>
        <dbReference type="Rhea" id="RHEA-COMP:9680"/>
        <dbReference type="ChEBI" id="CHEBI:29985"/>
        <dbReference type="ChEBI" id="CHEBI:30616"/>
        <dbReference type="ChEBI" id="CHEBI:33019"/>
        <dbReference type="ChEBI" id="CHEBI:78442"/>
        <dbReference type="ChEBI" id="CHEBI:78520"/>
        <dbReference type="ChEBI" id="CHEBI:456215"/>
        <dbReference type="EC" id="6.1.1.17"/>
    </reaction>
</comment>
<dbReference type="InterPro" id="IPR049940">
    <property type="entry name" value="GluQ/Sye"/>
</dbReference>
<evidence type="ECO:0000313" key="13">
    <source>
        <dbReference type="EMBL" id="PIZ69860.1"/>
    </source>
</evidence>
<dbReference type="GO" id="GO:0004818">
    <property type="term" value="F:glutamate-tRNA ligase activity"/>
    <property type="evidence" value="ECO:0007669"/>
    <property type="project" value="UniProtKB-UniRule"/>
</dbReference>
<dbReference type="InterPro" id="IPR004527">
    <property type="entry name" value="Glu-tRNA-ligase_bac/mito"/>
</dbReference>
<evidence type="ECO:0000256" key="6">
    <source>
        <dbReference type="ARBA" id="ARBA00022741"/>
    </source>
</evidence>
<dbReference type="AlphaFoldDB" id="A0A2M7UF45"/>
<gene>
    <name evidence="10" type="primary">gltX</name>
    <name evidence="13" type="ORF">COY10_00675</name>
</gene>
<dbReference type="Gene3D" id="1.10.10.350">
    <property type="match status" value="1"/>
</dbReference>
<dbReference type="GO" id="GO:0000049">
    <property type="term" value="F:tRNA binding"/>
    <property type="evidence" value="ECO:0007669"/>
    <property type="project" value="InterPro"/>
</dbReference>
<dbReference type="Proteomes" id="UP000231688">
    <property type="component" value="Unassembled WGS sequence"/>
</dbReference>
<organism evidence="13 14">
    <name type="scientific">Candidatus Portnoybacteria bacterium CG_4_10_14_0_2_um_filter_43_36</name>
    <dbReference type="NCBI Taxonomy" id="1974798"/>
    <lineage>
        <taxon>Bacteria</taxon>
        <taxon>Candidatus Portnoyibacteriota</taxon>
    </lineage>
</organism>
<dbReference type="SUPFAM" id="SSF48163">
    <property type="entry name" value="An anticodon-binding domain of class I aminoacyl-tRNA synthetases"/>
    <property type="match status" value="1"/>
</dbReference>
<evidence type="ECO:0000256" key="5">
    <source>
        <dbReference type="ARBA" id="ARBA00022598"/>
    </source>
</evidence>
<dbReference type="CDD" id="cd00808">
    <property type="entry name" value="GluRS_core"/>
    <property type="match status" value="1"/>
</dbReference>
<dbReference type="EMBL" id="PFOH01000015">
    <property type="protein sequence ID" value="PIZ69860.1"/>
    <property type="molecule type" value="Genomic_DNA"/>
</dbReference>
<dbReference type="PRINTS" id="PR00987">
    <property type="entry name" value="TRNASYNTHGLU"/>
</dbReference>
<evidence type="ECO:0000313" key="14">
    <source>
        <dbReference type="Proteomes" id="UP000231688"/>
    </source>
</evidence>
<keyword evidence="9 10" id="KW-0030">Aminoacyl-tRNA synthetase</keyword>
<dbReference type="InterPro" id="IPR001412">
    <property type="entry name" value="aa-tRNA-synth_I_CS"/>
</dbReference>
<dbReference type="FunFam" id="3.40.50.620:FF:000007">
    <property type="entry name" value="Glutamate--tRNA ligase"/>
    <property type="match status" value="1"/>
</dbReference>
<evidence type="ECO:0000256" key="7">
    <source>
        <dbReference type="ARBA" id="ARBA00022840"/>
    </source>
</evidence>
<evidence type="ECO:0000256" key="3">
    <source>
        <dbReference type="ARBA" id="ARBA00011245"/>
    </source>
</evidence>
<protein>
    <recommendedName>
        <fullName evidence="10">Glutamate--tRNA ligase</fullName>
        <ecNumber evidence="10">6.1.1.17</ecNumber>
    </recommendedName>
    <alternativeName>
        <fullName evidence="10">Glutamyl-tRNA synthetase</fullName>
        <shortName evidence="10">GluRS</shortName>
    </alternativeName>
</protein>
<name>A0A2M7UF45_9BACT</name>
<dbReference type="Pfam" id="PF19269">
    <property type="entry name" value="Anticodon_2"/>
    <property type="match status" value="1"/>
</dbReference>
<dbReference type="EC" id="6.1.1.17" evidence="10"/>
<evidence type="ECO:0000259" key="11">
    <source>
        <dbReference type="Pfam" id="PF00749"/>
    </source>
</evidence>
<keyword evidence="4 10" id="KW-0963">Cytoplasm</keyword>
<evidence type="ECO:0000256" key="10">
    <source>
        <dbReference type="HAMAP-Rule" id="MF_00022"/>
    </source>
</evidence>
<dbReference type="InterPro" id="IPR000924">
    <property type="entry name" value="Glu/Gln-tRNA-synth"/>
</dbReference>
<proteinExistence type="inferred from homology"/>
<evidence type="ECO:0000256" key="2">
    <source>
        <dbReference type="ARBA" id="ARBA00007894"/>
    </source>
</evidence>
<sequence length="459" mass="53411">MASGQTKIRVRMAPSPTGLFHIGTARSTLYNYLFARKNKGKFILRIEDSDLERSKKEYEDDIIEGIKWLGLDWDEGPFRQSARTEIYRKYIKKLLASDQAFYCDHSQEELEKEKREQMEKKEAPKHICHRKGKAKKGIIRFRAPREKIVFNDLIRGKVEFESDLLGDFSIAKDEKTPLYNLGVVVDDAEMKISHVIRGEDHISNTPKQILLYRALDLAIPEFAHLPLILGPDRSKMSKRHDSVSIRQYREEGYLPSAMINFMALLGWNPGTEKEIFSLDELVKEFSLERIHKGGAIFDLDRLNWFNSQYIRQMNLDELTKKCLPYLPKDVDLDYAQKVVALEQERMKKLSQISETTKFFFEDDLKYEPELLIWKKMASKEAKANLELLEKKLSEIENFDRETLENEIMPLAEKYGKGELLWPLRVALTGQRASPGPFEVMEVLGKEKTLKRLKKANNAL</sequence>
<dbReference type="Pfam" id="PF00749">
    <property type="entry name" value="tRNA-synt_1c"/>
    <property type="match status" value="1"/>
</dbReference>
<dbReference type="GO" id="GO:0006424">
    <property type="term" value="P:glutamyl-tRNA aminoacylation"/>
    <property type="evidence" value="ECO:0007669"/>
    <property type="project" value="UniProtKB-UniRule"/>
</dbReference>
<comment type="function">
    <text evidence="10">Catalyzes the attachment of glutamate to tRNA(Glu) in a two-step reaction: glutamate is first activated by ATP to form Glu-AMP and then transferred to the acceptor end of tRNA(Glu).</text>
</comment>
<dbReference type="InterPro" id="IPR045462">
    <property type="entry name" value="aa-tRNA-synth_I_cd-bd"/>
</dbReference>
<dbReference type="PROSITE" id="PS00178">
    <property type="entry name" value="AA_TRNA_LIGASE_I"/>
    <property type="match status" value="1"/>
</dbReference>
<evidence type="ECO:0000256" key="4">
    <source>
        <dbReference type="ARBA" id="ARBA00022490"/>
    </source>
</evidence>
<evidence type="ECO:0000256" key="8">
    <source>
        <dbReference type="ARBA" id="ARBA00022917"/>
    </source>
</evidence>
<dbReference type="InterPro" id="IPR014729">
    <property type="entry name" value="Rossmann-like_a/b/a_fold"/>
</dbReference>
<dbReference type="GO" id="GO:0008270">
    <property type="term" value="F:zinc ion binding"/>
    <property type="evidence" value="ECO:0007669"/>
    <property type="project" value="InterPro"/>
</dbReference>
<dbReference type="NCBIfam" id="TIGR00464">
    <property type="entry name" value="gltX_bact"/>
    <property type="match status" value="1"/>
</dbReference>
<keyword evidence="8 10" id="KW-0648">Protein biosynthesis</keyword>
<keyword evidence="5 10" id="KW-0436">Ligase</keyword>
<dbReference type="InterPro" id="IPR020058">
    <property type="entry name" value="Glu/Gln-tRNA-synth_Ib_cat-dom"/>
</dbReference>
<feature type="domain" description="Aminoacyl-tRNA synthetase class I anticodon-binding" evidence="12">
    <location>
        <begin position="317"/>
        <end position="455"/>
    </location>
</feature>
<dbReference type="GO" id="GO:0005829">
    <property type="term" value="C:cytosol"/>
    <property type="evidence" value="ECO:0007669"/>
    <property type="project" value="TreeGrafter"/>
</dbReference>
<feature type="short sequence motif" description="'HIGH' region" evidence="10">
    <location>
        <begin position="14"/>
        <end position="24"/>
    </location>
</feature>
<accession>A0A2M7UF45</accession>
<comment type="caution">
    <text evidence="13">The sequence shown here is derived from an EMBL/GenBank/DDBJ whole genome shotgun (WGS) entry which is preliminary data.</text>
</comment>
<reference evidence="14" key="1">
    <citation type="submission" date="2017-09" db="EMBL/GenBank/DDBJ databases">
        <title>Depth-based differentiation of microbial function through sediment-hosted aquifers and enrichment of novel symbionts in the deep terrestrial subsurface.</title>
        <authorList>
            <person name="Probst A.J."/>
            <person name="Ladd B."/>
            <person name="Jarett J.K."/>
            <person name="Geller-Mcgrath D.E."/>
            <person name="Sieber C.M.K."/>
            <person name="Emerson J.B."/>
            <person name="Anantharaman K."/>
            <person name="Thomas B.C."/>
            <person name="Malmstrom R."/>
            <person name="Stieglmeier M."/>
            <person name="Klingl A."/>
            <person name="Woyke T."/>
            <person name="Ryan C.M."/>
            <person name="Banfield J.F."/>
        </authorList>
    </citation>
    <scope>NUCLEOTIDE SEQUENCE [LARGE SCALE GENOMIC DNA]</scope>
</reference>
<evidence type="ECO:0000259" key="12">
    <source>
        <dbReference type="Pfam" id="PF19269"/>
    </source>
</evidence>
<dbReference type="Gene3D" id="3.40.50.620">
    <property type="entry name" value="HUPs"/>
    <property type="match status" value="1"/>
</dbReference>
<feature type="short sequence motif" description="'KMSKS' region" evidence="10">
    <location>
        <begin position="235"/>
        <end position="239"/>
    </location>
</feature>
<keyword evidence="7 10" id="KW-0067">ATP-binding</keyword>
<dbReference type="PANTHER" id="PTHR43311">
    <property type="entry name" value="GLUTAMATE--TRNA LIGASE"/>
    <property type="match status" value="1"/>
</dbReference>
<dbReference type="HAMAP" id="MF_00022">
    <property type="entry name" value="Glu_tRNA_synth_type1"/>
    <property type="match status" value="1"/>
</dbReference>
<feature type="binding site" evidence="10">
    <location>
        <position position="238"/>
    </location>
    <ligand>
        <name>ATP</name>
        <dbReference type="ChEBI" id="CHEBI:30616"/>
    </ligand>
</feature>
<dbReference type="InterPro" id="IPR020751">
    <property type="entry name" value="aa-tRNA-synth_I_codon-bd_sub2"/>
</dbReference>
<comment type="caution">
    <text evidence="10">Lacks conserved residue(s) required for the propagation of feature annotation.</text>
</comment>
<comment type="similarity">
    <text evidence="2 10">Belongs to the class-I aminoacyl-tRNA synthetase family. Glutamate--tRNA ligase type 1 subfamily.</text>
</comment>
<dbReference type="InterPro" id="IPR008925">
    <property type="entry name" value="aa_tRNA-synth_I_cd-bd_sf"/>
</dbReference>
<dbReference type="GO" id="GO:0005524">
    <property type="term" value="F:ATP binding"/>
    <property type="evidence" value="ECO:0007669"/>
    <property type="project" value="UniProtKB-UniRule"/>
</dbReference>
<evidence type="ECO:0000256" key="9">
    <source>
        <dbReference type="ARBA" id="ARBA00023146"/>
    </source>
</evidence>
<comment type="subunit">
    <text evidence="3 10">Monomer.</text>
</comment>
<dbReference type="SUPFAM" id="SSF52374">
    <property type="entry name" value="Nucleotidylyl transferase"/>
    <property type="match status" value="1"/>
</dbReference>
<comment type="subcellular location">
    <subcellularLocation>
        <location evidence="1 10">Cytoplasm</location>
    </subcellularLocation>
</comment>
<feature type="domain" description="Glutamyl/glutaminyl-tRNA synthetase class Ib catalytic" evidence="11">
    <location>
        <begin position="7"/>
        <end position="304"/>
    </location>
</feature>
<dbReference type="PANTHER" id="PTHR43311:SF2">
    <property type="entry name" value="GLUTAMATE--TRNA LIGASE, MITOCHONDRIAL-RELATED"/>
    <property type="match status" value="1"/>
</dbReference>
<evidence type="ECO:0000256" key="1">
    <source>
        <dbReference type="ARBA" id="ARBA00004496"/>
    </source>
</evidence>
<dbReference type="InterPro" id="IPR033910">
    <property type="entry name" value="GluRS_core"/>
</dbReference>